<dbReference type="PROSITE" id="PS51257">
    <property type="entry name" value="PROKAR_LIPOPROTEIN"/>
    <property type="match status" value="1"/>
</dbReference>
<proteinExistence type="predicted"/>
<dbReference type="PANTHER" id="PTHR35936:SF19">
    <property type="entry name" value="AMINO-ACID-BINDING PROTEIN YXEM-RELATED"/>
    <property type="match status" value="1"/>
</dbReference>
<feature type="non-terminal residue" evidence="3">
    <location>
        <position position="114"/>
    </location>
</feature>
<dbReference type="AlphaFoldDB" id="K1S506"/>
<feature type="domain" description="Solute-binding protein family 3/N-terminal" evidence="2">
    <location>
        <begin position="40"/>
        <end position="107"/>
    </location>
</feature>
<dbReference type="SUPFAM" id="SSF53850">
    <property type="entry name" value="Periplasmic binding protein-like II"/>
    <property type="match status" value="1"/>
</dbReference>
<dbReference type="PANTHER" id="PTHR35936">
    <property type="entry name" value="MEMBRANE-BOUND LYTIC MUREIN TRANSGLYCOSYLASE F"/>
    <property type="match status" value="1"/>
</dbReference>
<dbReference type="Gene3D" id="3.40.190.10">
    <property type="entry name" value="Periplasmic binding protein-like II"/>
    <property type="match status" value="1"/>
</dbReference>
<dbReference type="Pfam" id="PF00497">
    <property type="entry name" value="SBP_bac_3"/>
    <property type="match status" value="1"/>
</dbReference>
<evidence type="ECO:0000313" key="3">
    <source>
        <dbReference type="EMBL" id="EKC48840.1"/>
    </source>
</evidence>
<protein>
    <submittedName>
        <fullName evidence="3">Extracellular solute-binding protein, family 3</fullName>
    </submittedName>
</protein>
<dbReference type="InterPro" id="IPR001638">
    <property type="entry name" value="Solute-binding_3/MltF_N"/>
</dbReference>
<accession>K1S506</accession>
<sequence length="114" mass="12354">MKKMTKVISLALALVMCLALCACGQKDNGDTAADGKKTFVMGVDPEYPPFSYLGDDGKYTGFDVEIAQAACDLLGWDLQVFGVNWDQKLVQLDAKECDCVWSGMTILDSMKDAG</sequence>
<evidence type="ECO:0000259" key="2">
    <source>
        <dbReference type="Pfam" id="PF00497"/>
    </source>
</evidence>
<comment type="caution">
    <text evidence="3">The sequence shown here is derived from an EMBL/GenBank/DDBJ whole genome shotgun (WGS) entry which is preliminary data.</text>
</comment>
<organism evidence="3">
    <name type="scientific">human gut metagenome</name>
    <dbReference type="NCBI Taxonomy" id="408170"/>
    <lineage>
        <taxon>unclassified sequences</taxon>
        <taxon>metagenomes</taxon>
        <taxon>organismal metagenomes</taxon>
    </lineage>
</organism>
<keyword evidence="1" id="KW-0732">Signal</keyword>
<name>K1S506_9ZZZZ</name>
<evidence type="ECO:0000256" key="1">
    <source>
        <dbReference type="ARBA" id="ARBA00022729"/>
    </source>
</evidence>
<reference evidence="3" key="1">
    <citation type="journal article" date="2013" name="Environ. Microbiol.">
        <title>Microbiota from the distal guts of lean and obese adolescents exhibit partial functional redundancy besides clear differences in community structure.</title>
        <authorList>
            <person name="Ferrer M."/>
            <person name="Ruiz A."/>
            <person name="Lanza F."/>
            <person name="Haange S.B."/>
            <person name="Oberbach A."/>
            <person name="Till H."/>
            <person name="Bargiela R."/>
            <person name="Campoy C."/>
            <person name="Segura M.T."/>
            <person name="Richter M."/>
            <person name="von Bergen M."/>
            <person name="Seifert J."/>
            <person name="Suarez A."/>
        </authorList>
    </citation>
    <scope>NUCLEOTIDE SEQUENCE</scope>
</reference>
<dbReference type="EMBL" id="AJWZ01010307">
    <property type="protein sequence ID" value="EKC48840.1"/>
    <property type="molecule type" value="Genomic_DNA"/>
</dbReference>
<gene>
    <name evidence="3" type="ORF">OBE_14955</name>
</gene>